<organism evidence="1 2">
    <name type="scientific">Solanum commersonii</name>
    <name type="common">Commerson's wild potato</name>
    <name type="synonym">Commerson's nightshade</name>
    <dbReference type="NCBI Taxonomy" id="4109"/>
    <lineage>
        <taxon>Eukaryota</taxon>
        <taxon>Viridiplantae</taxon>
        <taxon>Streptophyta</taxon>
        <taxon>Embryophyta</taxon>
        <taxon>Tracheophyta</taxon>
        <taxon>Spermatophyta</taxon>
        <taxon>Magnoliopsida</taxon>
        <taxon>eudicotyledons</taxon>
        <taxon>Gunneridae</taxon>
        <taxon>Pentapetalae</taxon>
        <taxon>asterids</taxon>
        <taxon>lamiids</taxon>
        <taxon>Solanales</taxon>
        <taxon>Solanaceae</taxon>
        <taxon>Solanoideae</taxon>
        <taxon>Solaneae</taxon>
        <taxon>Solanum</taxon>
    </lineage>
</organism>
<name>A0A9J5Z0M3_SOLCO</name>
<sequence length="69" mass="8061">MQVQAQLNYSTSFTERMIPYSHIMVYSFKVPESISTLTLTKTKIVHAFTHSLLKIKKVFLRLVMRLSVK</sequence>
<protein>
    <submittedName>
        <fullName evidence="1">Uncharacterized protein</fullName>
    </submittedName>
</protein>
<reference evidence="1 2" key="1">
    <citation type="submission" date="2020-09" db="EMBL/GenBank/DDBJ databases">
        <title>De no assembly of potato wild relative species, Solanum commersonii.</title>
        <authorList>
            <person name="Cho K."/>
        </authorList>
    </citation>
    <scope>NUCLEOTIDE SEQUENCE [LARGE SCALE GENOMIC DNA]</scope>
    <source>
        <strain evidence="1">LZ3.2</strain>
        <tissue evidence="1">Leaf</tissue>
    </source>
</reference>
<proteinExistence type="predicted"/>
<dbReference type="Proteomes" id="UP000824120">
    <property type="component" value="Chromosome 5"/>
</dbReference>
<dbReference type="EMBL" id="JACXVP010000005">
    <property type="protein sequence ID" value="KAG5606218.1"/>
    <property type="molecule type" value="Genomic_DNA"/>
</dbReference>
<dbReference type="AlphaFoldDB" id="A0A9J5Z0M3"/>
<evidence type="ECO:0000313" key="1">
    <source>
        <dbReference type="EMBL" id="KAG5606218.1"/>
    </source>
</evidence>
<gene>
    <name evidence="1" type="ORF">H5410_027710</name>
</gene>
<keyword evidence="2" id="KW-1185">Reference proteome</keyword>
<accession>A0A9J5Z0M3</accession>
<comment type="caution">
    <text evidence="1">The sequence shown here is derived from an EMBL/GenBank/DDBJ whole genome shotgun (WGS) entry which is preliminary data.</text>
</comment>
<evidence type="ECO:0000313" key="2">
    <source>
        <dbReference type="Proteomes" id="UP000824120"/>
    </source>
</evidence>
<feature type="non-terminal residue" evidence="1">
    <location>
        <position position="1"/>
    </location>
</feature>